<keyword evidence="2" id="KW-1133">Transmembrane helix</keyword>
<reference evidence="3 4" key="1">
    <citation type="submission" date="2009-06" db="EMBL/GenBank/DDBJ databases">
        <title>Complete sequence of Desulfovibrio salexigens DSM 2638.</title>
        <authorList>
            <consortium name="US DOE Joint Genome Institute"/>
            <person name="Lucas S."/>
            <person name="Copeland A."/>
            <person name="Lapidus A."/>
            <person name="Glavina del Rio T."/>
            <person name="Tice H."/>
            <person name="Bruce D."/>
            <person name="Goodwin L."/>
            <person name="Pitluck S."/>
            <person name="Munk A.C."/>
            <person name="Brettin T."/>
            <person name="Detter J.C."/>
            <person name="Han C."/>
            <person name="Tapia R."/>
            <person name="Larimer F."/>
            <person name="Land M."/>
            <person name="Hauser L."/>
            <person name="Kyrpides N."/>
            <person name="Anderson I."/>
            <person name="Wall J.D."/>
            <person name="Arkin A.P."/>
            <person name="Dehal P."/>
            <person name="Chivian D."/>
            <person name="Giles B."/>
            <person name="Hazen T.C."/>
        </authorList>
    </citation>
    <scope>NUCLEOTIDE SEQUENCE [LARGE SCALE GENOMIC DNA]</scope>
    <source>
        <strain evidence="4">ATCC 14822 / DSM 2638 / NCIMB 8403 / VKM B-1763</strain>
    </source>
</reference>
<sequence length="162" mass="17817">MDFQPRKNMKHEPVRNGFTLLELIVVMVIMSIVMAVLLPRLSGQLTGNSLRAAVADLGAIATSSRFRAADTGKQHILIINRNTKDLKLLSADKREVLSRTALPVRVDVKDMELLGKSVSGHEMRIIFFPRGTATPARLKLVSEKQESLQLIVAGADGGVYVR</sequence>
<dbReference type="eggNOG" id="COG4970">
    <property type="taxonomic scope" value="Bacteria"/>
</dbReference>
<keyword evidence="4" id="KW-1185">Reference proteome</keyword>
<dbReference type="PRINTS" id="PR00813">
    <property type="entry name" value="BCTERIALGSPG"/>
</dbReference>
<dbReference type="KEGG" id="dsa:Desal_0390"/>
<dbReference type="Pfam" id="PF07963">
    <property type="entry name" value="N_methyl"/>
    <property type="match status" value="1"/>
</dbReference>
<name>C6BWX7_MARSD</name>
<dbReference type="SUPFAM" id="SSF54523">
    <property type="entry name" value="Pili subunits"/>
    <property type="match status" value="1"/>
</dbReference>
<keyword evidence="2" id="KW-0812">Transmembrane</keyword>
<protein>
    <submittedName>
        <fullName evidence="3">General secretion pathway protein H</fullName>
    </submittedName>
</protein>
<proteinExistence type="predicted"/>
<keyword evidence="1" id="KW-0488">Methylation</keyword>
<keyword evidence="2" id="KW-0472">Membrane</keyword>
<accession>C6BWX7</accession>
<dbReference type="RefSeq" id="WP_012765983.1">
    <property type="nucleotide sequence ID" value="NC_012881.1"/>
</dbReference>
<dbReference type="EMBL" id="CP001649">
    <property type="protein sequence ID" value="ACS78457.1"/>
    <property type="molecule type" value="Genomic_DNA"/>
</dbReference>
<dbReference type="GO" id="GO:0015628">
    <property type="term" value="P:protein secretion by the type II secretion system"/>
    <property type="evidence" value="ECO:0007669"/>
    <property type="project" value="InterPro"/>
</dbReference>
<dbReference type="GO" id="GO:0015627">
    <property type="term" value="C:type II protein secretion system complex"/>
    <property type="evidence" value="ECO:0007669"/>
    <property type="project" value="InterPro"/>
</dbReference>
<evidence type="ECO:0000256" key="1">
    <source>
        <dbReference type="ARBA" id="ARBA00022481"/>
    </source>
</evidence>
<dbReference type="InterPro" id="IPR000983">
    <property type="entry name" value="Bac_GSPG_pilin"/>
</dbReference>
<evidence type="ECO:0000313" key="3">
    <source>
        <dbReference type="EMBL" id="ACS78457.1"/>
    </source>
</evidence>
<organism evidence="3 4">
    <name type="scientific">Maridesulfovibrio salexigens (strain ATCC 14822 / DSM 2638 / NCIMB 8403 / VKM B-1763)</name>
    <name type="common">Desulfovibrio salexigens</name>
    <dbReference type="NCBI Taxonomy" id="526222"/>
    <lineage>
        <taxon>Bacteria</taxon>
        <taxon>Pseudomonadati</taxon>
        <taxon>Thermodesulfobacteriota</taxon>
        <taxon>Desulfovibrionia</taxon>
        <taxon>Desulfovibrionales</taxon>
        <taxon>Desulfovibrionaceae</taxon>
        <taxon>Maridesulfovibrio</taxon>
    </lineage>
</organism>
<dbReference type="OrthoDB" id="9832783at2"/>
<dbReference type="AlphaFoldDB" id="C6BWX7"/>
<evidence type="ECO:0000256" key="2">
    <source>
        <dbReference type="SAM" id="Phobius"/>
    </source>
</evidence>
<gene>
    <name evidence="3" type="ordered locus">Desal_0390</name>
</gene>
<dbReference type="InterPro" id="IPR012902">
    <property type="entry name" value="N_methyl_site"/>
</dbReference>
<feature type="transmembrane region" description="Helical" evidence="2">
    <location>
        <begin position="20"/>
        <end position="38"/>
    </location>
</feature>
<dbReference type="InterPro" id="IPR045584">
    <property type="entry name" value="Pilin-like"/>
</dbReference>
<dbReference type="Proteomes" id="UP000002601">
    <property type="component" value="Chromosome"/>
</dbReference>
<dbReference type="STRING" id="526222.Desal_0390"/>
<evidence type="ECO:0000313" key="4">
    <source>
        <dbReference type="Proteomes" id="UP000002601"/>
    </source>
</evidence>
<dbReference type="HOGENOM" id="CLU_1649426_0_0_7"/>
<dbReference type="NCBIfam" id="TIGR02532">
    <property type="entry name" value="IV_pilin_GFxxxE"/>
    <property type="match status" value="1"/>
</dbReference>
<dbReference type="Gene3D" id="3.30.700.10">
    <property type="entry name" value="Glycoprotein, Type 4 Pilin"/>
    <property type="match status" value="1"/>
</dbReference>